<protein>
    <submittedName>
        <fullName evidence="1">3-methyladenine DNA glycosylase AlkD</fullName>
    </submittedName>
</protein>
<accession>A0ABY2BM48</accession>
<name>A0ABY2BM48_9ACTN</name>
<sequence length="270" mass="29612">MDHRPEHSRHRRAADLNAVGELLEAIDDAADPAVAEVLARYFQLGPGGYGHGDQMIGVKLSSLRPLIKPLVRAGLPLEDLEQALASPVHEHRLAILCLLADRASLALKPRTANPAELAAIYDLYLRNTAFVNNWDLVDCSAAQIVGAYLLDKPRTILYDLIASPSLWERRIALVSTHRLITAGETDDTFALAALVLDDPEDLIHKASGWMLREAGKRVSPEGLLTFLDTYAPAMPRTMLSYAVEHLPPETRKHYRSLPRKAGRGAGVPDG</sequence>
<reference evidence="1 2" key="1">
    <citation type="journal article" date="2015" name="Stand. Genomic Sci.">
        <title>Genomic Encyclopedia of Bacterial and Archaeal Type Strains, Phase III: the genomes of soil and plant-associated and newly described type strains.</title>
        <authorList>
            <person name="Whitman W.B."/>
            <person name="Woyke T."/>
            <person name="Klenk H.P."/>
            <person name="Zhou Y."/>
            <person name="Lilburn T.G."/>
            <person name="Beck B.J."/>
            <person name="De Vos P."/>
            <person name="Vandamme P."/>
            <person name="Eisen J.A."/>
            <person name="Garrity G."/>
            <person name="Hugenholtz P."/>
            <person name="Kyrpides N.C."/>
        </authorList>
    </citation>
    <scope>NUCLEOTIDE SEQUENCE [LARGE SCALE GENOMIC DNA]</scope>
    <source>
        <strain evidence="1 2">VKM Ac-2538</strain>
    </source>
</reference>
<dbReference type="SUPFAM" id="SSF48371">
    <property type="entry name" value="ARM repeat"/>
    <property type="match status" value="1"/>
</dbReference>
<proteinExistence type="predicted"/>
<dbReference type="EMBL" id="SLWM01000005">
    <property type="protein sequence ID" value="TCO24452.1"/>
    <property type="molecule type" value="Genomic_DNA"/>
</dbReference>
<dbReference type="PANTHER" id="PTHR34070:SF1">
    <property type="entry name" value="DNA ALKYLATION REPAIR PROTEIN"/>
    <property type="match status" value="1"/>
</dbReference>
<dbReference type="RefSeq" id="WP_241998301.1">
    <property type="nucleotide sequence ID" value="NZ_SLWM01000005.1"/>
</dbReference>
<dbReference type="Proteomes" id="UP000295818">
    <property type="component" value="Unassembled WGS sequence"/>
</dbReference>
<evidence type="ECO:0000313" key="2">
    <source>
        <dbReference type="Proteomes" id="UP000295818"/>
    </source>
</evidence>
<dbReference type="InterPro" id="IPR016024">
    <property type="entry name" value="ARM-type_fold"/>
</dbReference>
<dbReference type="Pfam" id="PF08713">
    <property type="entry name" value="DNA_alkylation"/>
    <property type="match status" value="1"/>
</dbReference>
<dbReference type="Gene3D" id="1.25.10.90">
    <property type="match status" value="1"/>
</dbReference>
<gene>
    <name evidence="1" type="ORF">EV644_105486</name>
</gene>
<comment type="caution">
    <text evidence="1">The sequence shown here is derived from an EMBL/GenBank/DDBJ whole genome shotgun (WGS) entry which is preliminary data.</text>
</comment>
<dbReference type="CDD" id="cd06561">
    <property type="entry name" value="AlkD_like"/>
    <property type="match status" value="1"/>
</dbReference>
<keyword evidence="2" id="KW-1185">Reference proteome</keyword>
<dbReference type="InterPro" id="IPR014825">
    <property type="entry name" value="DNA_alkylation"/>
</dbReference>
<dbReference type="PANTHER" id="PTHR34070">
    <property type="entry name" value="ARMADILLO-TYPE FOLD"/>
    <property type="match status" value="1"/>
</dbReference>
<evidence type="ECO:0000313" key="1">
    <source>
        <dbReference type="EMBL" id="TCO24452.1"/>
    </source>
</evidence>
<organism evidence="1 2">
    <name type="scientific">Kribbella orskensis</name>
    <dbReference type="NCBI Taxonomy" id="2512216"/>
    <lineage>
        <taxon>Bacteria</taxon>
        <taxon>Bacillati</taxon>
        <taxon>Actinomycetota</taxon>
        <taxon>Actinomycetes</taxon>
        <taxon>Propionibacteriales</taxon>
        <taxon>Kribbellaceae</taxon>
        <taxon>Kribbella</taxon>
    </lineage>
</organism>